<dbReference type="OrthoDB" id="765176at2759"/>
<evidence type="ECO:0000256" key="2">
    <source>
        <dbReference type="SAM" id="MobiDB-lite"/>
    </source>
</evidence>
<feature type="compositionally biased region" description="Basic and acidic residues" evidence="2">
    <location>
        <begin position="172"/>
        <end position="188"/>
    </location>
</feature>
<feature type="region of interest" description="Disordered" evidence="2">
    <location>
        <begin position="144"/>
        <end position="259"/>
    </location>
</feature>
<feature type="region of interest" description="Disordered" evidence="2">
    <location>
        <begin position="986"/>
        <end position="1016"/>
    </location>
</feature>
<feature type="compositionally biased region" description="Basic and acidic residues" evidence="2">
    <location>
        <begin position="990"/>
        <end position="999"/>
    </location>
</feature>
<dbReference type="KEGG" id="nnu:104596109"/>
<feature type="compositionally biased region" description="Basic and acidic residues" evidence="2">
    <location>
        <begin position="144"/>
        <end position="161"/>
    </location>
</feature>
<gene>
    <name evidence="5" type="primary">LOC104596109</name>
</gene>
<dbReference type="RefSeq" id="XP_010255440.1">
    <property type="nucleotide sequence ID" value="XM_010257138.2"/>
</dbReference>
<dbReference type="STRING" id="4432.A0A1U7ZMV2"/>
<dbReference type="InterPro" id="IPR019448">
    <property type="entry name" value="NT-C2"/>
</dbReference>
<dbReference type="PROSITE" id="PS51840">
    <property type="entry name" value="C2_NT"/>
    <property type="match status" value="1"/>
</dbReference>
<reference evidence="5" key="1">
    <citation type="submission" date="2025-08" db="UniProtKB">
        <authorList>
            <consortium name="RefSeq"/>
        </authorList>
    </citation>
    <scope>IDENTIFICATION</scope>
</reference>
<dbReference type="InParanoid" id="A0A1U7ZMV2"/>
<dbReference type="AlphaFoldDB" id="A0A1U7ZMV2"/>
<keyword evidence="1" id="KW-0175">Coiled coil</keyword>
<evidence type="ECO:0000256" key="1">
    <source>
        <dbReference type="SAM" id="Coils"/>
    </source>
</evidence>
<dbReference type="OMA" id="FETHIQN"/>
<evidence type="ECO:0000313" key="5">
    <source>
        <dbReference type="RefSeq" id="XP_010255440.1"/>
    </source>
</evidence>
<feature type="coiled-coil region" evidence="1">
    <location>
        <begin position="496"/>
        <end position="633"/>
    </location>
</feature>
<dbReference type="PANTHER" id="PTHR34452">
    <property type="entry name" value="MYOSIN HEAVY CHAIN-RELATED PROTEIN"/>
    <property type="match status" value="1"/>
</dbReference>
<organism evidence="4 5">
    <name type="scientific">Nelumbo nucifera</name>
    <name type="common">Sacred lotus</name>
    <dbReference type="NCBI Taxonomy" id="4432"/>
    <lineage>
        <taxon>Eukaryota</taxon>
        <taxon>Viridiplantae</taxon>
        <taxon>Streptophyta</taxon>
        <taxon>Embryophyta</taxon>
        <taxon>Tracheophyta</taxon>
        <taxon>Spermatophyta</taxon>
        <taxon>Magnoliopsida</taxon>
        <taxon>Proteales</taxon>
        <taxon>Nelumbonaceae</taxon>
        <taxon>Nelumbo</taxon>
    </lineage>
</organism>
<dbReference type="FunCoup" id="A0A1U7ZMV2">
    <property type="interactions" value="54"/>
</dbReference>
<feature type="domain" description="C2 NT-type" evidence="3">
    <location>
        <begin position="6"/>
        <end position="141"/>
    </location>
</feature>
<feature type="coiled-coil region" evidence="1">
    <location>
        <begin position="677"/>
        <end position="890"/>
    </location>
</feature>
<sequence length="1122" mass="129508">MFKPARWRSEKNKTKAVFKLQFQATQVPQLGWETLMVSLLPVDAGKPTVRLDKLAVRDGTCRWDNPIYETIKFVREPKTGKINKKVYHFLVSTGSSKSGLLGEVSIDFADYAEAFKPSSISLPLKNSNSDAVLHVTIQRIHGNVDQREVEENGDPRIKYQERNLGSGMISSDGDKSDDHDGTEKEPWHKTTSQNAEVNRNVRASIHSDVTAGPGSESSSGWNKPQELGLNNNSNSYQDPTSFLSSFNHSSLPQKPMANMTTTNNHVHRRSITDWSGDSAPDGSIENFICSSEDTLVKERPSQASDVSIEKLKSDLSALARQAEVSELELQTLRKQIVKENRKGQELLKEVLSLKEERDTVKRECLQLKALQKHVEEAKGSSNLQFESEDARALLEEIRQELNCEKELNANLRLQLRKTQESNSELILSVRNLEEMVEEKNRAISLLSYKSAIDENAEKMQETFIKHEMDDDEKQALELIVKEQDDGKETHLLELKIIDLYSEIEIYRREREELEMQMEQLALDYEILKQENHDISSKLEQNQLQEQLNAQYEYLTSSAAINELESQVERLEKELKKQAQEFSTSQATIQELETQVKHLKKELDKQAEEFEADLEVLTHAKVEQEQRAIQAEEALRQTRWNNVKTAEWLQEEFKKLSMQMASTFDTNEKMAMKALTEVSELRMQKSHLEEMLEKVNEEIVLVRDQYEAKLLDLSNQLDLKSKEAKHMMLELEDKTTELENQKYHKEEKFEASRKEILMLRAEVEILIREKNDLSKQAEENEQLIDEMEQLKSSINKMKKLVEKGNLERDELEKRGASLMEETDRLVEKLNSEKHRKDEKEALVGILQSEVETLRAEYNDLKQSLFEGELEKENLRKQVYNLKVDLKKKEDIIIIMEKKLKDGTTRVKVSDGTKTTFRNNKSSQISNGPKDVAISREKSKLLKGRMRIKETALESSTNSFIDREKDLQNSIYELENRLEDLSQKSTSFCEDQLQREPKGAEDIDGNDSSSGGRNKGKNFLDSEKIIRSYISDQSDMERAPTKSNKEFWSEKELNVSTLNTRDQENIAEMLSEMALLKERNKIMEVELKEMEERYSAISLKFAEVEGERQQLIMTVRNLKNSKRN</sequence>
<dbReference type="PANTHER" id="PTHR34452:SF7">
    <property type="entry name" value="MYOSIN HEAVY CHAIN-RELATED PROTEIN"/>
    <property type="match status" value="1"/>
</dbReference>
<accession>A0A1U7ZMV2</accession>
<proteinExistence type="predicted"/>
<dbReference type="eggNOG" id="ENOG502QT1D">
    <property type="taxonomic scope" value="Eukaryota"/>
</dbReference>
<protein>
    <submittedName>
        <fullName evidence="5">Myosin-16-like</fullName>
    </submittedName>
</protein>
<name>A0A1U7ZMV2_NELNU</name>
<evidence type="ECO:0000313" key="4">
    <source>
        <dbReference type="Proteomes" id="UP000189703"/>
    </source>
</evidence>
<evidence type="ECO:0000259" key="3">
    <source>
        <dbReference type="PROSITE" id="PS51840"/>
    </source>
</evidence>
<feature type="coiled-coil region" evidence="1">
    <location>
        <begin position="1057"/>
        <end position="1105"/>
    </location>
</feature>
<feature type="coiled-coil region" evidence="1">
    <location>
        <begin position="308"/>
        <end position="442"/>
    </location>
</feature>
<keyword evidence="4" id="KW-1185">Reference proteome</keyword>
<dbReference type="GeneID" id="104596109"/>
<feature type="compositionally biased region" description="Polar residues" evidence="2">
    <location>
        <begin position="215"/>
        <end position="259"/>
    </location>
</feature>
<dbReference type="Pfam" id="PF10358">
    <property type="entry name" value="NT-C2"/>
    <property type="match status" value="1"/>
</dbReference>
<dbReference type="Proteomes" id="UP000189703">
    <property type="component" value="Unplaced"/>
</dbReference>